<sequence>MKEPDLKIDTEGWETKAQDDQTNRRYDREPPTTEKHGLTRPDRTTQIHLAPRTDRKHHQASQEKHNSSQTKPETTPQSTWERAAAKLEQRSRSKDRNFTLLLTNK</sequence>
<dbReference type="Proteomes" id="UP000694251">
    <property type="component" value="Chromosome 9"/>
</dbReference>
<evidence type="ECO:0000313" key="2">
    <source>
        <dbReference type="EMBL" id="KAG7574294.1"/>
    </source>
</evidence>
<evidence type="ECO:0000313" key="3">
    <source>
        <dbReference type="Proteomes" id="UP000694251"/>
    </source>
</evidence>
<feature type="compositionally biased region" description="Basic and acidic residues" evidence="1">
    <location>
        <begin position="83"/>
        <end position="97"/>
    </location>
</feature>
<dbReference type="EMBL" id="JAEFBJ010000009">
    <property type="protein sequence ID" value="KAG7574294.1"/>
    <property type="molecule type" value="Genomic_DNA"/>
</dbReference>
<gene>
    <name evidence="2" type="ORF">ISN44_As09g024920</name>
</gene>
<feature type="region of interest" description="Disordered" evidence="1">
    <location>
        <begin position="1"/>
        <end position="105"/>
    </location>
</feature>
<name>A0A8T2AMW3_ARASU</name>
<comment type="caution">
    <text evidence="2">The sequence shown here is derived from an EMBL/GenBank/DDBJ whole genome shotgun (WGS) entry which is preliminary data.</text>
</comment>
<accession>A0A8T2AMW3</accession>
<reference evidence="2 3" key="1">
    <citation type="submission" date="2020-12" db="EMBL/GenBank/DDBJ databases">
        <title>Concerted genomic and epigenomic changes stabilize Arabidopsis allopolyploids.</title>
        <authorList>
            <person name="Chen Z."/>
        </authorList>
    </citation>
    <scope>NUCLEOTIDE SEQUENCE [LARGE SCALE GENOMIC DNA]</scope>
    <source>
        <strain evidence="2">As9502</strain>
        <tissue evidence="2">Leaf</tissue>
    </source>
</reference>
<proteinExistence type="predicted"/>
<feature type="compositionally biased region" description="Polar residues" evidence="1">
    <location>
        <begin position="67"/>
        <end position="80"/>
    </location>
</feature>
<keyword evidence="3" id="KW-1185">Reference proteome</keyword>
<dbReference type="AlphaFoldDB" id="A0A8T2AMW3"/>
<feature type="compositionally biased region" description="Basic and acidic residues" evidence="1">
    <location>
        <begin position="1"/>
        <end position="45"/>
    </location>
</feature>
<organism evidence="2 3">
    <name type="scientific">Arabidopsis suecica</name>
    <name type="common">Swedish thale-cress</name>
    <name type="synonym">Cardaminopsis suecica</name>
    <dbReference type="NCBI Taxonomy" id="45249"/>
    <lineage>
        <taxon>Eukaryota</taxon>
        <taxon>Viridiplantae</taxon>
        <taxon>Streptophyta</taxon>
        <taxon>Embryophyta</taxon>
        <taxon>Tracheophyta</taxon>
        <taxon>Spermatophyta</taxon>
        <taxon>Magnoliopsida</taxon>
        <taxon>eudicotyledons</taxon>
        <taxon>Gunneridae</taxon>
        <taxon>Pentapetalae</taxon>
        <taxon>rosids</taxon>
        <taxon>malvids</taxon>
        <taxon>Brassicales</taxon>
        <taxon>Brassicaceae</taxon>
        <taxon>Camelineae</taxon>
        <taxon>Arabidopsis</taxon>
    </lineage>
</organism>
<evidence type="ECO:0000256" key="1">
    <source>
        <dbReference type="SAM" id="MobiDB-lite"/>
    </source>
</evidence>
<protein>
    <submittedName>
        <fullName evidence="2">Uncharacterized protein</fullName>
    </submittedName>
</protein>